<dbReference type="GO" id="GO:0016020">
    <property type="term" value="C:membrane"/>
    <property type="evidence" value="ECO:0007669"/>
    <property type="project" value="UniProtKB-SubCell"/>
</dbReference>
<keyword evidence="9" id="KW-1185">Reference proteome</keyword>
<proteinExistence type="inferred from homology"/>
<evidence type="ECO:0000256" key="6">
    <source>
        <dbReference type="ARBA" id="ARBA00023288"/>
    </source>
</evidence>
<keyword evidence="6" id="KW-0449">Lipoprotein</keyword>
<comment type="similarity">
    <text evidence="2">Belongs to the NlpA lipoprotein family.</text>
</comment>
<dbReference type="Proteomes" id="UP000462152">
    <property type="component" value="Unassembled WGS sequence"/>
</dbReference>
<dbReference type="Pfam" id="PF03180">
    <property type="entry name" value="Lipoprotein_9"/>
    <property type="match status" value="1"/>
</dbReference>
<protein>
    <submittedName>
        <fullName evidence="8">Methionine-binding protein</fullName>
    </submittedName>
</protein>
<evidence type="ECO:0000256" key="3">
    <source>
        <dbReference type="ARBA" id="ARBA00022729"/>
    </source>
</evidence>
<evidence type="ECO:0000256" key="2">
    <source>
        <dbReference type="ARBA" id="ARBA00008973"/>
    </source>
</evidence>
<sequence length="300" mass="32849">MAVKKKLGALLAIVPLALGLAACGGNDTPSGPETKDGKTVVKIAIAKEMEVNKVLKEEAAKQDIDIEYKELDNYTEANPQLTQGQVDLNWFQHISYLANYNVDNDDDLQIVGPTAIFPMGLYSKNHKSVDEIPEGGKIAIPNDAVNEARAINVLKSAGLLKLKSDTLQPTENDVDKDNSKVNVTAVEANQTVASMSSVDGSVVNNDFLDDANLDPKNALFQDDASQDSALPYVNLFVAQKGQEDNETYKKIIDIYRSQPVQDAQQKSSKNTAVVVDTDVQKLRDVQKKLEDENKDKEKDK</sequence>
<dbReference type="PANTHER" id="PTHR30429">
    <property type="entry name" value="D-METHIONINE-BINDING LIPOPROTEIN METQ"/>
    <property type="match status" value="1"/>
</dbReference>
<dbReference type="EMBL" id="WOGT01000004">
    <property type="protein sequence ID" value="MUN55201.1"/>
    <property type="molecule type" value="Genomic_DNA"/>
</dbReference>
<dbReference type="OrthoDB" id="9812878at2"/>
<comment type="caution">
    <text evidence="8">The sequence shown here is derived from an EMBL/GenBank/DDBJ whole genome shotgun (WGS) entry which is preliminary data.</text>
</comment>
<dbReference type="InterPro" id="IPR004872">
    <property type="entry name" value="Lipoprotein_NlpA"/>
</dbReference>
<organism evidence="8 9">
    <name type="scientific">Rothia koreensis</name>
    <dbReference type="NCBI Taxonomy" id="592378"/>
    <lineage>
        <taxon>Bacteria</taxon>
        <taxon>Bacillati</taxon>
        <taxon>Actinomycetota</taxon>
        <taxon>Actinomycetes</taxon>
        <taxon>Micrococcales</taxon>
        <taxon>Micrococcaceae</taxon>
        <taxon>Rothia</taxon>
    </lineage>
</organism>
<feature type="chain" id="PRO_5029912480" evidence="7">
    <location>
        <begin position="22"/>
        <end position="300"/>
    </location>
</feature>
<evidence type="ECO:0000256" key="4">
    <source>
        <dbReference type="ARBA" id="ARBA00023136"/>
    </source>
</evidence>
<keyword evidence="3 7" id="KW-0732">Signal</keyword>
<evidence type="ECO:0000256" key="5">
    <source>
        <dbReference type="ARBA" id="ARBA00023139"/>
    </source>
</evidence>
<accession>A0A7K1LJ31</accession>
<gene>
    <name evidence="8" type="ORF">GMA10_08250</name>
</gene>
<comment type="subcellular location">
    <subcellularLocation>
        <location evidence="1">Membrane</location>
        <topology evidence="1">Lipid-anchor</topology>
    </subcellularLocation>
</comment>
<feature type="signal peptide" evidence="7">
    <location>
        <begin position="1"/>
        <end position="21"/>
    </location>
</feature>
<keyword evidence="5" id="KW-0564">Palmitate</keyword>
<dbReference type="AlphaFoldDB" id="A0A7K1LJ31"/>
<dbReference type="SUPFAM" id="SSF53850">
    <property type="entry name" value="Periplasmic binding protein-like II"/>
    <property type="match status" value="1"/>
</dbReference>
<dbReference type="PANTHER" id="PTHR30429:SF3">
    <property type="entry name" value="LIPOPROTEIN"/>
    <property type="match status" value="1"/>
</dbReference>
<evidence type="ECO:0000256" key="7">
    <source>
        <dbReference type="SAM" id="SignalP"/>
    </source>
</evidence>
<evidence type="ECO:0000313" key="8">
    <source>
        <dbReference type="EMBL" id="MUN55201.1"/>
    </source>
</evidence>
<reference evidence="8 9" key="1">
    <citation type="submission" date="2019-12" db="EMBL/GenBank/DDBJ databases">
        <authorList>
            <person name="Li J."/>
            <person name="Shi Y."/>
            <person name="Xu G."/>
            <person name="Xiao D."/>
            <person name="Ran X."/>
        </authorList>
    </citation>
    <scope>NUCLEOTIDE SEQUENCE [LARGE SCALE GENOMIC DNA]</scope>
    <source>
        <strain evidence="8 9">JCM 15915</strain>
    </source>
</reference>
<name>A0A7K1LJ31_9MICC</name>
<evidence type="ECO:0000313" key="9">
    <source>
        <dbReference type="Proteomes" id="UP000462152"/>
    </source>
</evidence>
<dbReference type="Gene3D" id="3.40.190.10">
    <property type="entry name" value="Periplasmic binding protein-like II"/>
    <property type="match status" value="2"/>
</dbReference>
<dbReference type="PROSITE" id="PS51257">
    <property type="entry name" value="PROKAR_LIPOPROTEIN"/>
    <property type="match status" value="1"/>
</dbReference>
<keyword evidence="4" id="KW-0472">Membrane</keyword>
<evidence type="ECO:0000256" key="1">
    <source>
        <dbReference type="ARBA" id="ARBA00004635"/>
    </source>
</evidence>